<sequence length="168" mass="19079">MDMYRKIYKAELKWPKILENPWFKTSLDSELINYSIQTEDVVPVDMDPVFDPFSSSTTEATRAEENLTNLNAFDIISLSSGFDLSGMFEDNSSKESKFTSTSIAAAIITKLEDIAKSLRLKLMKKDGRLLKVESLQPGRKGVMSINTEIFQITPNYHLVEIKNTNGHY</sequence>
<comment type="catalytic activity">
    <reaction evidence="10">
        <text>L-seryl-[protein] + ATP = O-phospho-L-seryl-[protein] + ADP + H(+)</text>
        <dbReference type="Rhea" id="RHEA:17989"/>
        <dbReference type="Rhea" id="RHEA-COMP:9863"/>
        <dbReference type="Rhea" id="RHEA-COMP:11604"/>
        <dbReference type="ChEBI" id="CHEBI:15378"/>
        <dbReference type="ChEBI" id="CHEBI:29999"/>
        <dbReference type="ChEBI" id="CHEBI:30616"/>
        <dbReference type="ChEBI" id="CHEBI:83421"/>
        <dbReference type="ChEBI" id="CHEBI:456216"/>
        <dbReference type="EC" id="2.7.11.1"/>
    </reaction>
</comment>
<evidence type="ECO:0000256" key="10">
    <source>
        <dbReference type="ARBA" id="ARBA00048679"/>
    </source>
</evidence>
<keyword evidence="5" id="KW-0547">Nucleotide-binding</keyword>
<dbReference type="PROSITE" id="PS50816">
    <property type="entry name" value="NAF"/>
    <property type="match status" value="1"/>
</dbReference>
<dbReference type="GO" id="GO:0005524">
    <property type="term" value="F:ATP binding"/>
    <property type="evidence" value="ECO:0007669"/>
    <property type="project" value="UniProtKB-KW"/>
</dbReference>
<evidence type="ECO:0000256" key="2">
    <source>
        <dbReference type="ARBA" id="ARBA00012513"/>
    </source>
</evidence>
<accession>A0AAD8QHU9</accession>
<evidence type="ECO:0000256" key="1">
    <source>
        <dbReference type="ARBA" id="ARBA00006234"/>
    </source>
</evidence>
<keyword evidence="7" id="KW-0067">ATP-binding</keyword>
<dbReference type="EC" id="2.7.11.1" evidence="2"/>
<evidence type="ECO:0000313" key="12">
    <source>
        <dbReference type="EMBL" id="KAK1601513.1"/>
    </source>
</evidence>
<dbReference type="PANTHER" id="PTHR43895:SF27">
    <property type="entry name" value="CBL-INTERACTING PROTEIN KINASE 10"/>
    <property type="match status" value="1"/>
</dbReference>
<evidence type="ECO:0000259" key="11">
    <source>
        <dbReference type="PROSITE" id="PS50816"/>
    </source>
</evidence>
<evidence type="ECO:0000256" key="8">
    <source>
        <dbReference type="ARBA" id="ARBA00023211"/>
    </source>
</evidence>
<comment type="caution">
    <text evidence="12">The sequence shown here is derived from an EMBL/GenBank/DDBJ whole genome shotgun (WGS) entry which is preliminary data.</text>
</comment>
<comment type="catalytic activity">
    <reaction evidence="9">
        <text>L-threonyl-[protein] + ATP = O-phospho-L-threonyl-[protein] + ADP + H(+)</text>
        <dbReference type="Rhea" id="RHEA:46608"/>
        <dbReference type="Rhea" id="RHEA-COMP:11060"/>
        <dbReference type="Rhea" id="RHEA-COMP:11605"/>
        <dbReference type="ChEBI" id="CHEBI:15378"/>
        <dbReference type="ChEBI" id="CHEBI:30013"/>
        <dbReference type="ChEBI" id="CHEBI:30616"/>
        <dbReference type="ChEBI" id="CHEBI:61977"/>
        <dbReference type="ChEBI" id="CHEBI:456216"/>
        <dbReference type="EC" id="2.7.11.1"/>
    </reaction>
</comment>
<protein>
    <recommendedName>
        <fullName evidence="2">non-specific serine/threonine protein kinase</fullName>
        <ecNumber evidence="2">2.7.11.1</ecNumber>
    </recommendedName>
</protein>
<dbReference type="Gene3D" id="3.30.310.80">
    <property type="entry name" value="Kinase associated domain 1, KA1"/>
    <property type="match status" value="1"/>
</dbReference>
<keyword evidence="3" id="KW-0723">Serine/threonine-protein kinase</keyword>
<dbReference type="GO" id="GO:0007165">
    <property type="term" value="P:signal transduction"/>
    <property type="evidence" value="ECO:0007669"/>
    <property type="project" value="InterPro"/>
</dbReference>
<proteinExistence type="inferred from homology"/>
<evidence type="ECO:0000256" key="6">
    <source>
        <dbReference type="ARBA" id="ARBA00022777"/>
    </source>
</evidence>
<evidence type="ECO:0000256" key="3">
    <source>
        <dbReference type="ARBA" id="ARBA00022527"/>
    </source>
</evidence>
<dbReference type="CDD" id="cd12195">
    <property type="entry name" value="CIPK_C"/>
    <property type="match status" value="1"/>
</dbReference>
<dbReference type="EMBL" id="JAUUTY010000408">
    <property type="protein sequence ID" value="KAK1601513.1"/>
    <property type="molecule type" value="Genomic_DNA"/>
</dbReference>
<feature type="domain" description="NAF" evidence="11">
    <location>
        <begin position="65"/>
        <end position="89"/>
    </location>
</feature>
<dbReference type="GO" id="GO:0004674">
    <property type="term" value="F:protein serine/threonine kinase activity"/>
    <property type="evidence" value="ECO:0007669"/>
    <property type="project" value="UniProtKB-KW"/>
</dbReference>
<evidence type="ECO:0000256" key="4">
    <source>
        <dbReference type="ARBA" id="ARBA00022679"/>
    </source>
</evidence>
<comment type="similarity">
    <text evidence="1">Belongs to the protein kinase superfamily. CAMK Ser/Thr protein kinase family. SNF1 subfamily.</text>
</comment>
<dbReference type="AlphaFoldDB" id="A0AAD8QHU9"/>
<evidence type="ECO:0000256" key="5">
    <source>
        <dbReference type="ARBA" id="ARBA00022741"/>
    </source>
</evidence>
<keyword evidence="6" id="KW-0418">Kinase</keyword>
<dbReference type="PANTHER" id="PTHR43895">
    <property type="entry name" value="CALCIUM/CALMODULIN-DEPENDENT PROTEIN KINASE KINASE-RELATED"/>
    <property type="match status" value="1"/>
</dbReference>
<dbReference type="InterPro" id="IPR004041">
    <property type="entry name" value="NAF_dom"/>
</dbReference>
<name>A0AAD8QHU9_LOLMU</name>
<evidence type="ECO:0000313" key="13">
    <source>
        <dbReference type="Proteomes" id="UP001231189"/>
    </source>
</evidence>
<organism evidence="12 13">
    <name type="scientific">Lolium multiflorum</name>
    <name type="common">Italian ryegrass</name>
    <name type="synonym">Lolium perenne subsp. multiflorum</name>
    <dbReference type="NCBI Taxonomy" id="4521"/>
    <lineage>
        <taxon>Eukaryota</taxon>
        <taxon>Viridiplantae</taxon>
        <taxon>Streptophyta</taxon>
        <taxon>Embryophyta</taxon>
        <taxon>Tracheophyta</taxon>
        <taxon>Spermatophyta</taxon>
        <taxon>Magnoliopsida</taxon>
        <taxon>Liliopsida</taxon>
        <taxon>Poales</taxon>
        <taxon>Poaceae</taxon>
        <taxon>BOP clade</taxon>
        <taxon>Pooideae</taxon>
        <taxon>Poodae</taxon>
        <taxon>Poeae</taxon>
        <taxon>Poeae Chloroplast Group 2 (Poeae type)</taxon>
        <taxon>Loliodinae</taxon>
        <taxon>Loliinae</taxon>
        <taxon>Lolium</taxon>
    </lineage>
</organism>
<gene>
    <name evidence="12" type="ORF">QYE76_037806</name>
</gene>
<keyword evidence="4" id="KW-0808">Transferase</keyword>
<dbReference type="InterPro" id="IPR018451">
    <property type="entry name" value="NAF/FISL_domain"/>
</dbReference>
<keyword evidence="13" id="KW-1185">Reference proteome</keyword>
<evidence type="ECO:0000256" key="7">
    <source>
        <dbReference type="ARBA" id="ARBA00022840"/>
    </source>
</evidence>
<reference evidence="12" key="1">
    <citation type="submission" date="2023-07" db="EMBL/GenBank/DDBJ databases">
        <title>A chromosome-level genome assembly of Lolium multiflorum.</title>
        <authorList>
            <person name="Chen Y."/>
            <person name="Copetti D."/>
            <person name="Kolliker R."/>
            <person name="Studer B."/>
        </authorList>
    </citation>
    <scope>NUCLEOTIDE SEQUENCE</scope>
    <source>
        <strain evidence="12">02402/16</strain>
        <tissue evidence="12">Leaf</tissue>
    </source>
</reference>
<dbReference type="Proteomes" id="UP001231189">
    <property type="component" value="Unassembled WGS sequence"/>
</dbReference>
<keyword evidence="8" id="KW-0464">Manganese</keyword>
<dbReference type="FunFam" id="3.30.310.80:FF:000005">
    <property type="entry name" value="Non-specific serine/threonine protein kinase"/>
    <property type="match status" value="1"/>
</dbReference>
<dbReference type="Pfam" id="PF03822">
    <property type="entry name" value="NAF"/>
    <property type="match status" value="1"/>
</dbReference>
<evidence type="ECO:0000256" key="9">
    <source>
        <dbReference type="ARBA" id="ARBA00047899"/>
    </source>
</evidence>